<proteinExistence type="predicted"/>
<reference evidence="2 3" key="1">
    <citation type="submission" date="2023-01" db="EMBL/GenBank/DDBJ databases">
        <title>Analysis of 21 Apiospora genomes using comparative genomics revels a genus with tremendous synthesis potential of carbohydrate active enzymes and secondary metabolites.</title>
        <authorList>
            <person name="Sorensen T."/>
        </authorList>
    </citation>
    <scope>NUCLEOTIDE SEQUENCE [LARGE SCALE GENOMIC DNA]</scope>
    <source>
        <strain evidence="2 3">CBS 20057</strain>
    </source>
</reference>
<dbReference type="EMBL" id="JAQQWI010000024">
    <property type="protein sequence ID" value="KAK7994455.1"/>
    <property type="molecule type" value="Genomic_DNA"/>
</dbReference>
<gene>
    <name evidence="2" type="ORF">PG991_016043</name>
</gene>
<evidence type="ECO:0000313" key="2">
    <source>
        <dbReference type="EMBL" id="KAK7994455.1"/>
    </source>
</evidence>
<organism evidence="2 3">
    <name type="scientific">Apiospora marii</name>
    <dbReference type="NCBI Taxonomy" id="335849"/>
    <lineage>
        <taxon>Eukaryota</taxon>
        <taxon>Fungi</taxon>
        <taxon>Dikarya</taxon>
        <taxon>Ascomycota</taxon>
        <taxon>Pezizomycotina</taxon>
        <taxon>Sordariomycetes</taxon>
        <taxon>Xylariomycetidae</taxon>
        <taxon>Amphisphaeriales</taxon>
        <taxon>Apiosporaceae</taxon>
        <taxon>Apiospora</taxon>
    </lineage>
</organism>
<protein>
    <submittedName>
        <fullName evidence="2">Uncharacterized protein</fullName>
    </submittedName>
</protein>
<keyword evidence="3" id="KW-1185">Reference proteome</keyword>
<comment type="caution">
    <text evidence="2">The sequence shown here is derived from an EMBL/GenBank/DDBJ whole genome shotgun (WGS) entry which is preliminary data.</text>
</comment>
<evidence type="ECO:0000313" key="3">
    <source>
        <dbReference type="Proteomes" id="UP001396898"/>
    </source>
</evidence>
<dbReference type="Proteomes" id="UP001396898">
    <property type="component" value="Unassembled WGS sequence"/>
</dbReference>
<accession>A0ABR1R170</accession>
<feature type="region of interest" description="Disordered" evidence="1">
    <location>
        <begin position="1"/>
        <end position="30"/>
    </location>
</feature>
<name>A0ABR1R170_9PEZI</name>
<sequence>MAEQGTPNQPGSAPEGTDTPWTPSPATLGDLYDLPPEMRTMIYQRALDLDNATPMVRSLVYRYSRPDLHLQSANLANLRPRSWALFIAIREALSEALRIGWTRLPTRLVTFPGANVAHPDRGLTNRPLEGQPLNNGRLLNPETTAFYVDQESLSMLAPMAATGQINPPDRYAWLTDLVLESRTFEDLSLLPRPPGSDRPQPLDALPGLRRLTVGFLRRWQDVVAVEGPQRDVIEEARVDIQYDPDENDGSAEPVVRRVDVRLEPSNSEIELMIFQTVWHTTRTVRALERAGVDVVWAFIRQGVTRRLDIEAGAGHARR</sequence>
<feature type="compositionally biased region" description="Polar residues" evidence="1">
    <location>
        <begin position="1"/>
        <end position="11"/>
    </location>
</feature>
<evidence type="ECO:0000256" key="1">
    <source>
        <dbReference type="SAM" id="MobiDB-lite"/>
    </source>
</evidence>